<organism evidence="6 7">
    <name type="scientific">Terribacillus saccharophilus</name>
    <dbReference type="NCBI Taxonomy" id="361277"/>
    <lineage>
        <taxon>Bacteria</taxon>
        <taxon>Bacillati</taxon>
        <taxon>Bacillota</taxon>
        <taxon>Bacilli</taxon>
        <taxon>Bacillales</taxon>
        <taxon>Bacillaceae</taxon>
        <taxon>Terribacillus</taxon>
    </lineage>
</organism>
<dbReference type="SUPFAM" id="SSF53807">
    <property type="entry name" value="Helical backbone' metal receptor"/>
    <property type="match status" value="1"/>
</dbReference>
<evidence type="ECO:0000256" key="4">
    <source>
        <dbReference type="RuleBase" id="RU003512"/>
    </source>
</evidence>
<dbReference type="PANTHER" id="PTHR42953">
    <property type="entry name" value="HIGH-AFFINITY ZINC UPTAKE SYSTEM PROTEIN ZNUA-RELATED"/>
    <property type="match status" value="1"/>
</dbReference>
<evidence type="ECO:0000313" key="7">
    <source>
        <dbReference type="Proteomes" id="UP000027980"/>
    </source>
</evidence>
<dbReference type="InterPro" id="IPR006127">
    <property type="entry name" value="ZnuA-like"/>
</dbReference>
<evidence type="ECO:0000256" key="3">
    <source>
        <dbReference type="ARBA" id="ARBA00022729"/>
    </source>
</evidence>
<dbReference type="KEGG" id="tap:GZ22_04095"/>
<dbReference type="InterPro" id="IPR006129">
    <property type="entry name" value="AdhesinB"/>
</dbReference>
<dbReference type="Pfam" id="PF01297">
    <property type="entry name" value="ZnuA"/>
    <property type="match status" value="1"/>
</dbReference>
<dbReference type="GeneID" id="34221829"/>
<dbReference type="GO" id="GO:0007155">
    <property type="term" value="P:cell adhesion"/>
    <property type="evidence" value="ECO:0007669"/>
    <property type="project" value="InterPro"/>
</dbReference>
<protein>
    <submittedName>
        <fullName evidence="6">Zinc ABC transporter substrate-binding protein</fullName>
    </submittedName>
</protein>
<sequence length="320" mass="35186">MARKNKTFKVSLGVMLLSAGLMGCSNDNVQDDSGNKKDEKLDIVTTFYPMYDFTRNVAGEHANVSALVQAGVEPHEFEPTAKDIAKIEDADIFVYNGNEMETWVPSVLNSIDTDKVTVVDASKDISLDASPVNDFEIEGGEEEEEESALDPHVWLNPVLAQEEVNAIEQGLVSVDKNNKSDYQENAAVYKDKLSDLDLEFHNALDNASNKEFVTQHAAFGYLAKEYGLTQIAIAGLSPEEEPSPAKLGQLQDYIEDNNIDVIYFEEVASPKTAQTLADATGAKAEILSPIEGITKEEQDKGVDYIQTMKNNLDALKQVIK</sequence>
<name>A0A075LI47_9BACI</name>
<evidence type="ECO:0000256" key="5">
    <source>
        <dbReference type="SAM" id="SignalP"/>
    </source>
</evidence>
<dbReference type="HOGENOM" id="CLU_016838_1_0_9"/>
<evidence type="ECO:0000313" key="6">
    <source>
        <dbReference type="EMBL" id="AIF65891.1"/>
    </source>
</evidence>
<dbReference type="AlphaFoldDB" id="A0A075LI47"/>
<dbReference type="InterPro" id="IPR006128">
    <property type="entry name" value="Lipoprotein_PsaA-like"/>
</dbReference>
<proteinExistence type="inferred from homology"/>
<keyword evidence="3 5" id="KW-0732">Signal</keyword>
<feature type="signal peptide" evidence="5">
    <location>
        <begin position="1"/>
        <end position="23"/>
    </location>
</feature>
<dbReference type="CDD" id="cd01017">
    <property type="entry name" value="AdcA"/>
    <property type="match status" value="1"/>
</dbReference>
<dbReference type="EMBL" id="CP008876">
    <property type="protein sequence ID" value="AIF65891.1"/>
    <property type="molecule type" value="Genomic_DNA"/>
</dbReference>
<dbReference type="GO" id="GO:0046872">
    <property type="term" value="F:metal ion binding"/>
    <property type="evidence" value="ECO:0007669"/>
    <property type="project" value="InterPro"/>
</dbReference>
<feature type="chain" id="PRO_5039492640" evidence="5">
    <location>
        <begin position="24"/>
        <end position="320"/>
    </location>
</feature>
<keyword evidence="2 4" id="KW-0813">Transport</keyword>
<dbReference type="PROSITE" id="PS51257">
    <property type="entry name" value="PROKAR_LIPOPROTEIN"/>
    <property type="match status" value="1"/>
</dbReference>
<evidence type="ECO:0000256" key="1">
    <source>
        <dbReference type="ARBA" id="ARBA00011028"/>
    </source>
</evidence>
<reference evidence="6 7" key="1">
    <citation type="submission" date="2014-07" db="EMBL/GenBank/DDBJ databases">
        <title>Complete genome sequence of a moderately halophilic bacterium Terribacillus aidingensis MP602, isolated from Cryptomeria fortunei in Tianmu mountain in China.</title>
        <authorList>
            <person name="Wang Y."/>
            <person name="Lu P."/>
            <person name="Zhang L."/>
        </authorList>
    </citation>
    <scope>NUCLEOTIDE SEQUENCE [LARGE SCALE GENOMIC DNA]</scope>
    <source>
        <strain evidence="6 7">MP602</strain>
    </source>
</reference>
<comment type="similarity">
    <text evidence="1 4">Belongs to the bacterial solute-binding protein 9 family.</text>
</comment>
<dbReference type="InterPro" id="IPR050492">
    <property type="entry name" value="Bact_metal-bind_prot9"/>
</dbReference>
<gene>
    <name evidence="6" type="ORF">GZ22_04095</name>
</gene>
<dbReference type="Gene3D" id="3.40.50.1980">
    <property type="entry name" value="Nitrogenase molybdenum iron protein domain"/>
    <property type="match status" value="2"/>
</dbReference>
<dbReference type="OrthoDB" id="9810636at2"/>
<accession>A0A075LI47</accession>
<dbReference type="RefSeq" id="WP_038558882.1">
    <property type="nucleotide sequence ID" value="NZ_CP008876.1"/>
</dbReference>
<dbReference type="PRINTS" id="PR00691">
    <property type="entry name" value="ADHESINB"/>
</dbReference>
<evidence type="ECO:0000256" key="2">
    <source>
        <dbReference type="ARBA" id="ARBA00022448"/>
    </source>
</evidence>
<dbReference type="PANTHER" id="PTHR42953:SF3">
    <property type="entry name" value="HIGH-AFFINITY ZINC UPTAKE SYSTEM PROTEIN ZNUA"/>
    <property type="match status" value="1"/>
</dbReference>
<dbReference type="GO" id="GO:0030001">
    <property type="term" value="P:metal ion transport"/>
    <property type="evidence" value="ECO:0007669"/>
    <property type="project" value="InterPro"/>
</dbReference>
<dbReference type="PRINTS" id="PR00690">
    <property type="entry name" value="ADHESNFAMILY"/>
</dbReference>
<dbReference type="Proteomes" id="UP000027980">
    <property type="component" value="Chromosome"/>
</dbReference>